<comment type="caution">
    <text evidence="3">The sequence shown here is derived from an EMBL/GenBank/DDBJ whole genome shotgun (WGS) entry which is preliminary data.</text>
</comment>
<evidence type="ECO:0000313" key="3">
    <source>
        <dbReference type="EMBL" id="TNH40628.1"/>
    </source>
</evidence>
<evidence type="ECO:0000259" key="2">
    <source>
        <dbReference type="SMART" id="SM00672"/>
    </source>
</evidence>
<accession>A0A5C4R9N9</accession>
<sequence length="540" mass="59962">MGHPVVIHVGPDGPIDAALARMFQANGHRAVCHDGGRLAADIVYAMGQGTQPLRGWPNARLITGLYRDRPHWRPTLQAWRCVAFLRDRLPDALFLLTIPPRHRWPEGMQVHLDATRALFADDTRLILLDLTDSTPADLAARLRPLLALDRGLPDHWPDRWPVPDPVVDLPPTPKAPPGWAQDVARFCLAGLNPDGAGGAQGLSGFACRWDGTLSGSGAVTDAAGAPRQFTLLTLPGHRPLALAREGRPFKLIRAEGVINDILALDRRDPVWIDMEDSRWFGSSQGAPLDRPVLCHNRRAGAVNAVLWPLPDQHAIGLPGFDPAAPDDDIPWDDKQDRLVWRGMISGSEMRDGVKPGPASHVWLQRLDQAATPADREAAWQGLCRTNRMAFVRRFHDHPDFDVGIVMAHSFRQHADDPLIAPYCRPRMGPRDFRAYRYQLCLSGYDHGSNFISGLDQKGVLLAEDDGWQVFYSGRFRPWEHFIPVARHLTDLEDKLAWARAHPDACRAMSRAARAEAAHLRDPAARADLMRLILDGLAAAR</sequence>
<dbReference type="InterPro" id="IPR051091">
    <property type="entry name" value="O-Glucosyltr/Glycosyltrsf_90"/>
</dbReference>
<dbReference type="Proteomes" id="UP000304880">
    <property type="component" value="Unassembled WGS sequence"/>
</dbReference>
<dbReference type="PANTHER" id="PTHR12203">
    <property type="entry name" value="KDEL LYS-ASP-GLU-LEU CONTAINING - RELATED"/>
    <property type="match status" value="1"/>
</dbReference>
<feature type="domain" description="Glycosyl transferase CAP10" evidence="2">
    <location>
        <begin position="287"/>
        <end position="532"/>
    </location>
</feature>
<protein>
    <recommendedName>
        <fullName evidence="2">Glycosyl transferase CAP10 domain-containing protein</fullName>
    </recommendedName>
</protein>
<dbReference type="RefSeq" id="WP_139597787.1">
    <property type="nucleotide sequence ID" value="NZ_VDDC01000007.1"/>
</dbReference>
<dbReference type="InterPro" id="IPR006598">
    <property type="entry name" value="CAP10"/>
</dbReference>
<gene>
    <name evidence="3" type="ORF">FHD67_03150</name>
</gene>
<reference evidence="3 4" key="1">
    <citation type="submission" date="2019-06" db="EMBL/GenBank/DDBJ databases">
        <authorList>
            <person name="Li J."/>
        </authorList>
    </citation>
    <scope>NUCLEOTIDE SEQUENCE [LARGE SCALE GENOMIC DNA]</scope>
    <source>
        <strain evidence="3 4">CGMCC 1.8012</strain>
    </source>
</reference>
<dbReference type="PANTHER" id="PTHR12203:SF35">
    <property type="entry name" value="PROTEIN O-GLUCOSYLTRANSFERASE 1"/>
    <property type="match status" value="1"/>
</dbReference>
<keyword evidence="4" id="KW-1185">Reference proteome</keyword>
<dbReference type="AlphaFoldDB" id="A0A5C4R9N9"/>
<dbReference type="EMBL" id="VDDC01000007">
    <property type="protein sequence ID" value="TNH40628.1"/>
    <property type="molecule type" value="Genomic_DNA"/>
</dbReference>
<name>A0A5C4R9N9_9RHOB</name>
<proteinExistence type="predicted"/>
<evidence type="ECO:0000256" key="1">
    <source>
        <dbReference type="ARBA" id="ARBA00022679"/>
    </source>
</evidence>
<dbReference type="Pfam" id="PF05686">
    <property type="entry name" value="Glyco_transf_90"/>
    <property type="match status" value="1"/>
</dbReference>
<keyword evidence="1" id="KW-0808">Transferase</keyword>
<dbReference type="GO" id="GO:0016740">
    <property type="term" value="F:transferase activity"/>
    <property type="evidence" value="ECO:0007669"/>
    <property type="project" value="UniProtKB-KW"/>
</dbReference>
<organism evidence="3 4">
    <name type="scientific">Paracoccus haeundaensis</name>
    <dbReference type="NCBI Taxonomy" id="225362"/>
    <lineage>
        <taxon>Bacteria</taxon>
        <taxon>Pseudomonadati</taxon>
        <taxon>Pseudomonadota</taxon>
        <taxon>Alphaproteobacteria</taxon>
        <taxon>Rhodobacterales</taxon>
        <taxon>Paracoccaceae</taxon>
        <taxon>Paracoccus</taxon>
    </lineage>
</organism>
<evidence type="ECO:0000313" key="4">
    <source>
        <dbReference type="Proteomes" id="UP000304880"/>
    </source>
</evidence>
<dbReference type="SMART" id="SM00672">
    <property type="entry name" value="CAP10"/>
    <property type="match status" value="1"/>
</dbReference>